<dbReference type="Gene3D" id="2.60.120.260">
    <property type="entry name" value="Galactose-binding domain-like"/>
    <property type="match status" value="1"/>
</dbReference>
<dbReference type="Pfam" id="PF03422">
    <property type="entry name" value="CBM_6"/>
    <property type="match status" value="1"/>
</dbReference>
<proteinExistence type="predicted"/>
<evidence type="ECO:0000259" key="1">
    <source>
        <dbReference type="Pfam" id="PF03422"/>
    </source>
</evidence>
<protein>
    <submittedName>
        <fullName evidence="2">CAZy families CBM6|GH43 protein</fullName>
    </submittedName>
</protein>
<dbReference type="AlphaFoldDB" id="A0A060BTB4"/>
<feature type="domain" description="CBM6" evidence="1">
    <location>
        <begin position="4"/>
        <end position="70"/>
    </location>
</feature>
<sequence length="70" mass="7703">MARVRSAGGGRLQIRLDQIDGPVMAQLQITPQADWETVSVSLSAAAKGIHNIYVFFSEGSPLEIDWIKFD</sequence>
<dbReference type="EMBL" id="KF118910">
    <property type="protein sequence ID" value="AIA86174.1"/>
    <property type="molecule type" value="Genomic_DNA"/>
</dbReference>
<dbReference type="CDD" id="cd04084">
    <property type="entry name" value="CBM6_xylanase-like"/>
    <property type="match status" value="1"/>
</dbReference>
<reference evidence="2" key="1">
    <citation type="journal article" date="2013" name="Environ. Microbiol.">
        <title>Seasonally variable intestinal metagenomes of the red palm weevil (Rhynchophorus ferrugineus).</title>
        <authorList>
            <person name="Jia S."/>
            <person name="Zhang X."/>
            <person name="Zhang G."/>
            <person name="Yin A."/>
            <person name="Zhang S."/>
            <person name="Li F."/>
            <person name="Wang L."/>
            <person name="Zhao D."/>
            <person name="Yun Q."/>
            <person name="Tala"/>
            <person name="Wang J."/>
            <person name="Sun G."/>
            <person name="Baabdullah M."/>
            <person name="Yu X."/>
            <person name="Hu S."/>
            <person name="Al-Mssallem I.S."/>
            <person name="Yu J."/>
        </authorList>
    </citation>
    <scope>NUCLEOTIDE SEQUENCE</scope>
</reference>
<accession>A0A060BTB4</accession>
<dbReference type="InterPro" id="IPR005084">
    <property type="entry name" value="CBM6"/>
</dbReference>
<evidence type="ECO:0000313" key="2">
    <source>
        <dbReference type="EMBL" id="AIA86174.1"/>
    </source>
</evidence>
<name>A0A060BTB4_9BACT</name>
<dbReference type="InterPro" id="IPR008979">
    <property type="entry name" value="Galactose-bd-like_sf"/>
</dbReference>
<dbReference type="GO" id="GO:0030246">
    <property type="term" value="F:carbohydrate binding"/>
    <property type="evidence" value="ECO:0007669"/>
    <property type="project" value="InterPro"/>
</dbReference>
<organism evidence="2">
    <name type="scientific">uncultured Paludibacter sp</name>
    <dbReference type="NCBI Taxonomy" id="497635"/>
    <lineage>
        <taxon>Bacteria</taxon>
        <taxon>Pseudomonadati</taxon>
        <taxon>Bacteroidota</taxon>
        <taxon>Bacteroidia</taxon>
        <taxon>Bacteroidales</taxon>
        <taxon>Paludibacteraceae</taxon>
        <taxon>Paludibacter</taxon>
        <taxon>environmental samples</taxon>
    </lineage>
</organism>
<dbReference type="SUPFAM" id="SSF49785">
    <property type="entry name" value="Galactose-binding domain-like"/>
    <property type="match status" value="1"/>
</dbReference>